<feature type="domain" description="Bypass-of-forespore C N-terminal" evidence="2">
    <location>
        <begin position="34"/>
        <end position="82"/>
    </location>
</feature>
<dbReference type="EMBL" id="JAFBFC010000001">
    <property type="protein sequence ID" value="MBM7701389.1"/>
    <property type="molecule type" value="Genomic_DNA"/>
</dbReference>
<dbReference type="InterPro" id="IPR038117">
    <property type="entry name" value="BofC_C_sf"/>
</dbReference>
<comment type="caution">
    <text evidence="3">The sequence shown here is derived from an EMBL/GenBank/DDBJ whole genome shotgun (WGS) entry which is preliminary data.</text>
</comment>
<reference evidence="3 4" key="1">
    <citation type="submission" date="2021-01" db="EMBL/GenBank/DDBJ databases">
        <title>Genomic Encyclopedia of Type Strains, Phase IV (KMG-IV): sequencing the most valuable type-strain genomes for metagenomic binning, comparative biology and taxonomic classification.</title>
        <authorList>
            <person name="Goeker M."/>
        </authorList>
    </citation>
    <scope>NUCLEOTIDE SEQUENCE [LARGE SCALE GENOMIC DNA]</scope>
    <source>
        <strain evidence="3 4">DSM 104297</strain>
    </source>
</reference>
<keyword evidence="4" id="KW-1185">Reference proteome</keyword>
<feature type="domain" description="Bypass of forespore C C-terminal" evidence="1">
    <location>
        <begin position="86"/>
        <end position="158"/>
    </location>
</feature>
<dbReference type="Pfam" id="PF08977">
    <property type="entry name" value="BOFC_N"/>
    <property type="match status" value="1"/>
</dbReference>
<evidence type="ECO:0000313" key="3">
    <source>
        <dbReference type="EMBL" id="MBM7701389.1"/>
    </source>
</evidence>
<dbReference type="Proteomes" id="UP000809829">
    <property type="component" value="Unassembled WGS sequence"/>
</dbReference>
<dbReference type="InterPro" id="IPR038118">
    <property type="entry name" value="BOFC_N_sf"/>
</dbReference>
<organism evidence="3 4">
    <name type="scientific">Priestia iocasae</name>
    <dbReference type="NCBI Taxonomy" id="2291674"/>
    <lineage>
        <taxon>Bacteria</taxon>
        <taxon>Bacillati</taxon>
        <taxon>Bacillota</taxon>
        <taxon>Bacilli</taxon>
        <taxon>Bacillales</taxon>
        <taxon>Bacillaceae</taxon>
        <taxon>Priestia</taxon>
    </lineage>
</organism>
<sequence>MKKLIHQVTLISVIVVGSYLASVQLVFADNNQPVTIFLERVYVDGVVSQEVMKKVNMTKAEIEQHYREWRLLKETDTELVFRTSVDDISPLLKTNGYVGISIDGILSIYEGKPEQSQRVIQSFFQIDVDRLESYQHQQLKSGIRIRSKDEYVSLINFYKMFEAADGHSL</sequence>
<dbReference type="InterPro" id="IPR015050">
    <property type="entry name" value="BofC_C"/>
</dbReference>
<gene>
    <name evidence="3" type="ORF">JOC83_000215</name>
</gene>
<protein>
    <submittedName>
        <fullName evidence="3">Forespore regulator of the sigma-K checkpoint</fullName>
    </submittedName>
</protein>
<dbReference type="Gene3D" id="3.10.20.420">
    <property type="entry name" value="Bypass-of-forespore C, N-terminal domain"/>
    <property type="match status" value="1"/>
</dbReference>
<dbReference type="Pfam" id="PF08955">
    <property type="entry name" value="BofC_C"/>
    <property type="match status" value="1"/>
</dbReference>
<name>A0ABS2QS85_9BACI</name>
<accession>A0ABS2QS85</accession>
<proteinExistence type="predicted"/>
<evidence type="ECO:0000313" key="4">
    <source>
        <dbReference type="Proteomes" id="UP000809829"/>
    </source>
</evidence>
<dbReference type="Gene3D" id="3.30.70.1740">
    <property type="entry name" value="Bypass-of-forespore C, C-terminal domain"/>
    <property type="match status" value="1"/>
</dbReference>
<evidence type="ECO:0000259" key="2">
    <source>
        <dbReference type="Pfam" id="PF08977"/>
    </source>
</evidence>
<evidence type="ECO:0000259" key="1">
    <source>
        <dbReference type="Pfam" id="PF08955"/>
    </source>
</evidence>
<dbReference type="InterPro" id="IPR015071">
    <property type="entry name" value="BOFC_N"/>
</dbReference>
<dbReference type="RefSeq" id="WP_239583258.1">
    <property type="nucleotide sequence ID" value="NZ_JAFBFC010000001.1"/>
</dbReference>